<reference evidence="3 4" key="1">
    <citation type="journal article" date="2008" name="Nature">
        <title>The genome of Laccaria bicolor provides insights into mycorrhizal symbiosis.</title>
        <authorList>
            <person name="Martin F."/>
            <person name="Aerts A."/>
            <person name="Ahren D."/>
            <person name="Brun A."/>
            <person name="Danchin E.G.J."/>
            <person name="Duchaussoy F."/>
            <person name="Gibon J."/>
            <person name="Kohler A."/>
            <person name="Lindquist E."/>
            <person name="Pereda V."/>
            <person name="Salamov A."/>
            <person name="Shapiro H.J."/>
            <person name="Wuyts J."/>
            <person name="Blaudez D."/>
            <person name="Buee M."/>
            <person name="Brokstein P."/>
            <person name="Canbaeck B."/>
            <person name="Cohen D."/>
            <person name="Courty P.E."/>
            <person name="Coutinho P.M."/>
            <person name="Delaruelle C."/>
            <person name="Detter J.C."/>
            <person name="Deveau A."/>
            <person name="DiFazio S."/>
            <person name="Duplessis S."/>
            <person name="Fraissinet-Tachet L."/>
            <person name="Lucic E."/>
            <person name="Frey-Klett P."/>
            <person name="Fourrey C."/>
            <person name="Feussner I."/>
            <person name="Gay G."/>
            <person name="Grimwood J."/>
            <person name="Hoegger P.J."/>
            <person name="Jain P."/>
            <person name="Kilaru S."/>
            <person name="Labbe J."/>
            <person name="Lin Y.C."/>
            <person name="Legue V."/>
            <person name="Le Tacon F."/>
            <person name="Marmeisse R."/>
            <person name="Melayah D."/>
            <person name="Montanini B."/>
            <person name="Muratet M."/>
            <person name="Nehls U."/>
            <person name="Niculita-Hirzel H."/>
            <person name="Oudot-Le Secq M.P."/>
            <person name="Peter M."/>
            <person name="Quesneville H."/>
            <person name="Rajashekar B."/>
            <person name="Reich M."/>
            <person name="Rouhier N."/>
            <person name="Schmutz J."/>
            <person name="Yin T."/>
            <person name="Chalot M."/>
            <person name="Henrissat B."/>
            <person name="Kuees U."/>
            <person name="Lucas S."/>
            <person name="Van de Peer Y."/>
            <person name="Podila G.K."/>
            <person name="Polle A."/>
            <person name="Pukkila P.J."/>
            <person name="Richardson P.M."/>
            <person name="Rouze P."/>
            <person name="Sanders I.R."/>
            <person name="Stajich J.E."/>
            <person name="Tunlid A."/>
            <person name="Tuskan G."/>
            <person name="Grigoriev I.V."/>
        </authorList>
    </citation>
    <scope>NUCLEOTIDE SEQUENCE [LARGE SCALE GENOMIC DNA]</scope>
    <source>
        <strain evidence="4">S238N-H82 / ATCC MYA-4686</strain>
    </source>
</reference>
<dbReference type="InterPro" id="IPR008906">
    <property type="entry name" value="HATC_C_dom"/>
</dbReference>
<dbReference type="Proteomes" id="UP000001194">
    <property type="component" value="Unassembled WGS sequence"/>
</dbReference>
<dbReference type="GeneID" id="6071690"/>
<accession>B0CWK5</accession>
<dbReference type="InterPro" id="IPR012337">
    <property type="entry name" value="RNaseH-like_sf"/>
</dbReference>
<feature type="region of interest" description="Disordered" evidence="1">
    <location>
        <begin position="1"/>
        <end position="20"/>
    </location>
</feature>
<gene>
    <name evidence="3" type="ORF">LACBIDRAFT_308530</name>
</gene>
<protein>
    <submittedName>
        <fullName evidence="3">Predicted protein</fullName>
    </submittedName>
</protein>
<dbReference type="InParanoid" id="B0CWK5"/>
<keyword evidence="4" id="KW-1185">Reference proteome</keyword>
<evidence type="ECO:0000313" key="4">
    <source>
        <dbReference type="Proteomes" id="UP000001194"/>
    </source>
</evidence>
<organism evidence="4">
    <name type="scientific">Laccaria bicolor (strain S238N-H82 / ATCC MYA-4686)</name>
    <name type="common">Bicoloured deceiver</name>
    <name type="synonym">Laccaria laccata var. bicolor</name>
    <dbReference type="NCBI Taxonomy" id="486041"/>
    <lineage>
        <taxon>Eukaryota</taxon>
        <taxon>Fungi</taxon>
        <taxon>Dikarya</taxon>
        <taxon>Basidiomycota</taxon>
        <taxon>Agaricomycotina</taxon>
        <taxon>Agaricomycetes</taxon>
        <taxon>Agaricomycetidae</taxon>
        <taxon>Agaricales</taxon>
        <taxon>Agaricineae</taxon>
        <taxon>Hydnangiaceae</taxon>
        <taxon>Laccaria</taxon>
    </lineage>
</organism>
<evidence type="ECO:0000259" key="2">
    <source>
        <dbReference type="Pfam" id="PF05699"/>
    </source>
</evidence>
<name>B0CWK5_LACBS</name>
<dbReference type="GO" id="GO:0046983">
    <property type="term" value="F:protein dimerization activity"/>
    <property type="evidence" value="ECO:0007669"/>
    <property type="project" value="InterPro"/>
</dbReference>
<dbReference type="Pfam" id="PF05699">
    <property type="entry name" value="Dimer_Tnp_hAT"/>
    <property type="match status" value="1"/>
</dbReference>
<sequence>MAWGGPDKQAAEIVAGNPDAKDWQDEARKIVKKTMAQYYNTRPCATPIQRGTGTQDANDDDTSEFNKHRETLLTADTIEGWVAELCCYLSTMQQEVTKNTDLVEWWQNNATLYPTLAHITLDVLPSQASSIHCEQLFSGSKQIATDCHVCLGSTVFEQLVIMGSAWRPDLYDMAVWTAFQQEEVEPFLEFEEMLDEDNASLV</sequence>
<evidence type="ECO:0000256" key="1">
    <source>
        <dbReference type="SAM" id="MobiDB-lite"/>
    </source>
</evidence>
<dbReference type="AlphaFoldDB" id="B0CWK5"/>
<dbReference type="RefSeq" id="XP_001876025.1">
    <property type="nucleotide sequence ID" value="XM_001875990.1"/>
</dbReference>
<dbReference type="EMBL" id="DS547093">
    <property type="protein sequence ID" value="EDR13527.1"/>
    <property type="molecule type" value="Genomic_DNA"/>
</dbReference>
<dbReference type="HOGENOM" id="CLU_009123_9_0_1"/>
<evidence type="ECO:0000313" key="3">
    <source>
        <dbReference type="EMBL" id="EDR13527.1"/>
    </source>
</evidence>
<dbReference type="SUPFAM" id="SSF53098">
    <property type="entry name" value="Ribonuclease H-like"/>
    <property type="match status" value="1"/>
</dbReference>
<feature type="domain" description="HAT C-terminal dimerisation" evidence="2">
    <location>
        <begin position="94"/>
        <end position="162"/>
    </location>
</feature>
<proteinExistence type="predicted"/>
<dbReference type="OrthoDB" id="3262464at2759"/>
<dbReference type="KEGG" id="lbc:LACBIDRAFT_308530"/>